<proteinExistence type="predicted"/>
<accession>A0A815Z1B3</accession>
<dbReference type="Pfam" id="PF00023">
    <property type="entry name" value="Ank"/>
    <property type="match status" value="1"/>
</dbReference>
<evidence type="ECO:0000313" key="5">
    <source>
        <dbReference type="EMBL" id="CAF1577535.1"/>
    </source>
</evidence>
<evidence type="ECO:0000256" key="1">
    <source>
        <dbReference type="ARBA" id="ARBA00022737"/>
    </source>
</evidence>
<protein>
    <submittedName>
        <fullName evidence="5">Uncharacterized protein</fullName>
    </submittedName>
</protein>
<dbReference type="SMART" id="SM00248">
    <property type="entry name" value="ANK"/>
    <property type="match status" value="6"/>
</dbReference>
<feature type="compositionally biased region" description="Polar residues" evidence="4">
    <location>
        <begin position="367"/>
        <end position="379"/>
    </location>
</feature>
<dbReference type="SUPFAM" id="SSF48403">
    <property type="entry name" value="Ankyrin repeat"/>
    <property type="match status" value="1"/>
</dbReference>
<comment type="caution">
    <text evidence="5">The sequence shown here is derived from an EMBL/GenBank/DDBJ whole genome shotgun (WGS) entry which is preliminary data.</text>
</comment>
<name>A0A815Z1B3_9BILA</name>
<evidence type="ECO:0000313" key="9">
    <source>
        <dbReference type="EMBL" id="CAF3915689.1"/>
    </source>
</evidence>
<reference evidence="5" key="1">
    <citation type="submission" date="2021-02" db="EMBL/GenBank/DDBJ databases">
        <authorList>
            <person name="Nowell W R."/>
        </authorList>
    </citation>
    <scope>NUCLEOTIDE SEQUENCE</scope>
</reference>
<dbReference type="Proteomes" id="UP000676336">
    <property type="component" value="Unassembled WGS sequence"/>
</dbReference>
<sequence length="444" mass="50338">MSKLILSYLFKTSLAEFRAAILDDDTDKICRILDIERDCLNKQIDSDGNTPLLLAVEYGTPLTVRLLLEQGALPDQTNGINFQTPLVLIASKVYDDYSSYKAQRSLEMAKILIDHGAYVDKPAPYTYKDENNIDYVGKETSLMTAVRKKNLPLASLLIERKANVNYVERHSKMRPIHCAIANGDEAMFDLLENAGAICCSLMTNGENSLLHWFCYKKENDEHILLLNKLIDKGCDINAQNYDGETPLMLAAICDMTNTCRILLKNGAIVNKCDNHGNQAIDLSVPGSDCSRLFLQETNNNNNNNNNNNKTELNIQNYASNEPSKTTVWRRRIHRERRFTIEVGNVTNDETQLQSTPTTSINEEENRNATQLQSAPPTSINKEENKNATFSRYFFPLRRTNSEETNTKYERIWKKLSSTSQRQHGSKKLSKQRTSSASLEDKSQS</sequence>
<dbReference type="EMBL" id="CAJNOW010010682">
    <property type="protein sequence ID" value="CAF1586085.1"/>
    <property type="molecule type" value="Genomic_DNA"/>
</dbReference>
<dbReference type="PANTHER" id="PTHR24123">
    <property type="entry name" value="ANKYRIN REPEAT-CONTAINING"/>
    <property type="match status" value="1"/>
</dbReference>
<dbReference type="PANTHER" id="PTHR24123:SF33">
    <property type="entry name" value="PROTEIN HOS4"/>
    <property type="match status" value="1"/>
</dbReference>
<evidence type="ECO:0000256" key="2">
    <source>
        <dbReference type="ARBA" id="ARBA00023043"/>
    </source>
</evidence>
<dbReference type="Proteomes" id="UP000681720">
    <property type="component" value="Unassembled WGS sequence"/>
</dbReference>
<dbReference type="OrthoDB" id="448455at2759"/>
<dbReference type="Proteomes" id="UP000663855">
    <property type="component" value="Unassembled WGS sequence"/>
</dbReference>
<organism evidence="5 11">
    <name type="scientific">Rotaria magnacalcarata</name>
    <dbReference type="NCBI Taxonomy" id="392030"/>
    <lineage>
        <taxon>Eukaryota</taxon>
        <taxon>Metazoa</taxon>
        <taxon>Spiralia</taxon>
        <taxon>Gnathifera</taxon>
        <taxon>Rotifera</taxon>
        <taxon>Eurotatoria</taxon>
        <taxon>Bdelloidea</taxon>
        <taxon>Philodinida</taxon>
        <taxon>Philodinidae</taxon>
        <taxon>Rotaria</taxon>
    </lineage>
</organism>
<feature type="region of interest" description="Disordered" evidence="4">
    <location>
        <begin position="344"/>
        <end position="384"/>
    </location>
</feature>
<dbReference type="Proteomes" id="UP000681967">
    <property type="component" value="Unassembled WGS sequence"/>
</dbReference>
<dbReference type="Pfam" id="PF13637">
    <property type="entry name" value="Ank_4"/>
    <property type="match status" value="1"/>
</dbReference>
<dbReference type="InterPro" id="IPR002110">
    <property type="entry name" value="Ankyrin_rpt"/>
</dbReference>
<dbReference type="EMBL" id="CAJOBI010001998">
    <property type="protein sequence ID" value="CAF3909544.1"/>
    <property type="molecule type" value="Genomic_DNA"/>
</dbReference>
<dbReference type="EMBL" id="CAJOBH010002736">
    <property type="protein sequence ID" value="CAF3920885.1"/>
    <property type="molecule type" value="Genomic_DNA"/>
</dbReference>
<dbReference type="Gene3D" id="1.25.40.20">
    <property type="entry name" value="Ankyrin repeat-containing domain"/>
    <property type="match status" value="2"/>
</dbReference>
<evidence type="ECO:0000313" key="7">
    <source>
        <dbReference type="EMBL" id="CAF2100435.1"/>
    </source>
</evidence>
<dbReference type="InterPro" id="IPR051165">
    <property type="entry name" value="Multifunctional_ANK_Repeat"/>
</dbReference>
<feature type="region of interest" description="Disordered" evidence="4">
    <location>
        <begin position="413"/>
        <end position="444"/>
    </location>
</feature>
<evidence type="ECO:0000313" key="6">
    <source>
        <dbReference type="EMBL" id="CAF1586085.1"/>
    </source>
</evidence>
<dbReference type="EMBL" id="CAJNOV010015631">
    <property type="protein sequence ID" value="CAF1577535.1"/>
    <property type="molecule type" value="Genomic_DNA"/>
</dbReference>
<dbReference type="EMBL" id="CAJOBJ010002208">
    <property type="protein sequence ID" value="CAF3915689.1"/>
    <property type="molecule type" value="Genomic_DNA"/>
</dbReference>
<feature type="repeat" description="ANK" evidence="3">
    <location>
        <begin position="242"/>
        <end position="274"/>
    </location>
</feature>
<feature type="compositionally biased region" description="Polar residues" evidence="4">
    <location>
        <begin position="344"/>
        <end position="360"/>
    </location>
</feature>
<dbReference type="Pfam" id="PF12796">
    <property type="entry name" value="Ank_2"/>
    <property type="match status" value="1"/>
</dbReference>
<feature type="repeat" description="ANK" evidence="3">
    <location>
        <begin position="47"/>
        <end position="79"/>
    </location>
</feature>
<dbReference type="Proteomes" id="UP000663834">
    <property type="component" value="Unassembled WGS sequence"/>
</dbReference>
<dbReference type="AlphaFoldDB" id="A0A815Z1B3"/>
<keyword evidence="2 3" id="KW-0040">ANK repeat</keyword>
<dbReference type="InterPro" id="IPR036770">
    <property type="entry name" value="Ankyrin_rpt-contain_sf"/>
</dbReference>
<evidence type="ECO:0000313" key="10">
    <source>
        <dbReference type="EMBL" id="CAF3920885.1"/>
    </source>
</evidence>
<evidence type="ECO:0000313" key="8">
    <source>
        <dbReference type="EMBL" id="CAF3909544.1"/>
    </source>
</evidence>
<evidence type="ECO:0000256" key="4">
    <source>
        <dbReference type="SAM" id="MobiDB-lite"/>
    </source>
</evidence>
<dbReference type="EMBL" id="CAJNRE010011309">
    <property type="protein sequence ID" value="CAF2100435.1"/>
    <property type="molecule type" value="Genomic_DNA"/>
</dbReference>
<evidence type="ECO:0000256" key="3">
    <source>
        <dbReference type="PROSITE-ProRule" id="PRU00023"/>
    </source>
</evidence>
<keyword evidence="1" id="KW-0677">Repeat</keyword>
<dbReference type="Proteomes" id="UP000663824">
    <property type="component" value="Unassembled WGS sequence"/>
</dbReference>
<evidence type="ECO:0000313" key="11">
    <source>
        <dbReference type="Proteomes" id="UP000663855"/>
    </source>
</evidence>
<dbReference type="PROSITE" id="PS50088">
    <property type="entry name" value="ANK_REPEAT"/>
    <property type="match status" value="2"/>
</dbReference>
<dbReference type="PROSITE" id="PS50297">
    <property type="entry name" value="ANK_REP_REGION"/>
    <property type="match status" value="2"/>
</dbReference>
<gene>
    <name evidence="10" type="ORF">BYL167_LOCUS9490</name>
    <name evidence="5" type="ORF">CJN711_LOCUS32625</name>
    <name evidence="9" type="ORF">GIL414_LOCUS7303</name>
    <name evidence="6" type="ORF">KQP761_LOCUS20667</name>
    <name evidence="7" type="ORF">MBJ925_LOCUS22170</name>
    <name evidence="8" type="ORF">SMN809_LOCUS7074</name>
</gene>